<organism evidence="1">
    <name type="scientific">marine metagenome</name>
    <dbReference type="NCBI Taxonomy" id="408172"/>
    <lineage>
        <taxon>unclassified sequences</taxon>
        <taxon>metagenomes</taxon>
        <taxon>ecological metagenomes</taxon>
    </lineage>
</organism>
<dbReference type="AlphaFoldDB" id="A0A382EKT4"/>
<accession>A0A382EKT4</accession>
<name>A0A382EKT4_9ZZZZ</name>
<reference evidence="1" key="1">
    <citation type="submission" date="2018-05" db="EMBL/GenBank/DDBJ databases">
        <authorList>
            <person name="Lanie J.A."/>
            <person name="Ng W.-L."/>
            <person name="Kazmierczak K.M."/>
            <person name="Andrzejewski T.M."/>
            <person name="Davidsen T.M."/>
            <person name="Wayne K.J."/>
            <person name="Tettelin H."/>
            <person name="Glass J.I."/>
            <person name="Rusch D."/>
            <person name="Podicherti R."/>
            <person name="Tsui H.-C.T."/>
            <person name="Winkler M.E."/>
        </authorList>
    </citation>
    <scope>NUCLEOTIDE SEQUENCE</scope>
</reference>
<gene>
    <name evidence="1" type="ORF">METZ01_LOCUS203873</name>
</gene>
<proteinExistence type="predicted"/>
<sequence>MTDELFKYLSEVSNTKVLKPFNAQEAILFTDVKKSYQVFANVGKMTLVQLVASNNYRVIEKGLSYSKCQ</sequence>
<dbReference type="EMBL" id="UINC01044920">
    <property type="protein sequence ID" value="SVB51019.1"/>
    <property type="molecule type" value="Genomic_DNA"/>
</dbReference>
<evidence type="ECO:0000313" key="1">
    <source>
        <dbReference type="EMBL" id="SVB51019.1"/>
    </source>
</evidence>
<protein>
    <submittedName>
        <fullName evidence="1">Uncharacterized protein</fullName>
    </submittedName>
</protein>